<dbReference type="EMBL" id="CP136893">
    <property type="protein sequence ID" value="WOL05372.1"/>
    <property type="molecule type" value="Genomic_DNA"/>
</dbReference>
<dbReference type="PANTHER" id="PTHR32166:SF105">
    <property type="entry name" value="HAT DIMERIZATION DOMAIN-CONTAINING PROTEIN"/>
    <property type="match status" value="1"/>
</dbReference>
<evidence type="ECO:0000259" key="2">
    <source>
        <dbReference type="Pfam" id="PF05699"/>
    </source>
</evidence>
<keyword evidence="4" id="KW-1185">Reference proteome</keyword>
<evidence type="ECO:0000313" key="4">
    <source>
        <dbReference type="Proteomes" id="UP001327560"/>
    </source>
</evidence>
<gene>
    <name evidence="3" type="ORF">Cni_G14100</name>
</gene>
<evidence type="ECO:0000313" key="3">
    <source>
        <dbReference type="EMBL" id="WOL05372.1"/>
    </source>
</evidence>
<feature type="compositionally biased region" description="Basic and acidic residues" evidence="1">
    <location>
        <begin position="239"/>
        <end position="251"/>
    </location>
</feature>
<feature type="region of interest" description="Disordered" evidence="1">
    <location>
        <begin position="189"/>
        <end position="275"/>
    </location>
</feature>
<proteinExistence type="predicted"/>
<dbReference type="PANTHER" id="PTHR32166">
    <property type="entry name" value="OSJNBA0013A04.12 PROTEIN"/>
    <property type="match status" value="1"/>
</dbReference>
<evidence type="ECO:0000256" key="1">
    <source>
        <dbReference type="SAM" id="MobiDB-lite"/>
    </source>
</evidence>
<feature type="domain" description="HAT C-terminal dimerisation" evidence="2">
    <location>
        <begin position="52"/>
        <end position="115"/>
    </location>
</feature>
<name>A0AAQ3KFQ1_9LILI</name>
<dbReference type="InterPro" id="IPR008906">
    <property type="entry name" value="HATC_C_dom"/>
</dbReference>
<dbReference type="GO" id="GO:0046983">
    <property type="term" value="F:protein dimerization activity"/>
    <property type="evidence" value="ECO:0007669"/>
    <property type="project" value="InterPro"/>
</dbReference>
<reference evidence="3 4" key="1">
    <citation type="submission" date="2023-10" db="EMBL/GenBank/DDBJ databases">
        <title>Chromosome-scale genome assembly provides insights into flower coloration mechanisms of Canna indica.</title>
        <authorList>
            <person name="Li C."/>
        </authorList>
    </citation>
    <scope>NUCLEOTIDE SEQUENCE [LARGE SCALE GENOMIC DNA]</scope>
    <source>
        <tissue evidence="3">Flower</tissue>
    </source>
</reference>
<organism evidence="3 4">
    <name type="scientific">Canna indica</name>
    <name type="common">Indian-shot</name>
    <dbReference type="NCBI Taxonomy" id="4628"/>
    <lineage>
        <taxon>Eukaryota</taxon>
        <taxon>Viridiplantae</taxon>
        <taxon>Streptophyta</taxon>
        <taxon>Embryophyta</taxon>
        <taxon>Tracheophyta</taxon>
        <taxon>Spermatophyta</taxon>
        <taxon>Magnoliopsida</taxon>
        <taxon>Liliopsida</taxon>
        <taxon>Zingiberales</taxon>
        <taxon>Cannaceae</taxon>
        <taxon>Canna</taxon>
    </lineage>
</organism>
<protein>
    <recommendedName>
        <fullName evidence="2">HAT C-terminal dimerisation domain-containing protein</fullName>
    </recommendedName>
</protein>
<dbReference type="SUPFAM" id="SSF53098">
    <property type="entry name" value="Ribonuclease H-like"/>
    <property type="match status" value="1"/>
</dbReference>
<accession>A0AAQ3KFQ1</accession>
<dbReference type="Proteomes" id="UP001327560">
    <property type="component" value="Chromosome 4"/>
</dbReference>
<dbReference type="Pfam" id="PF05699">
    <property type="entry name" value="Dimer_Tnp_hAT"/>
    <property type="match status" value="1"/>
</dbReference>
<sequence length="329" mass="37062">MYYPGSHFEYGSGSGSGGTSNVGSTSAARSIDRRYYLNPAYQYKYNLGTVDIEWWLQFGIKTSSLRKIATRILSQTTSSSGCENNWSTFALIHTKPCNCLSYARLEKLVYVHYNMRLRMQALQNEDRDILHGHDLCSFGLSTSSTSKTTIHIRLSIFTIKGKEEDNTFIFKGKRQRERGPIDPLNAIAKVEEDEEDEFSVHSSSSTEDRGDDDNDGAGGEDTVVPSTPAPTDLWTNEQYFDHSTQDQDHGARTGGTTRVYEKRGRRQGGGPTSLQDYHHDMMSSLQEVSESIYYVSSTYSTDDTWTSSWTANKETLMGMWYNGDQGMMT</sequence>
<dbReference type="InterPro" id="IPR012337">
    <property type="entry name" value="RNaseH-like_sf"/>
</dbReference>
<dbReference type="AlphaFoldDB" id="A0AAQ3KFQ1"/>